<dbReference type="InterPro" id="IPR016181">
    <property type="entry name" value="Acyl_CoA_acyltransferase"/>
</dbReference>
<dbReference type="SUPFAM" id="SSF55729">
    <property type="entry name" value="Acyl-CoA N-acyltransferases (Nat)"/>
    <property type="match status" value="1"/>
</dbReference>
<dbReference type="Proteomes" id="UP000323856">
    <property type="component" value="Unassembled WGS sequence"/>
</dbReference>
<evidence type="ECO:0000313" key="2">
    <source>
        <dbReference type="EMBL" id="KAA0973606.1"/>
    </source>
</evidence>
<dbReference type="GO" id="GO:0016747">
    <property type="term" value="F:acyltransferase activity, transferring groups other than amino-acyl groups"/>
    <property type="evidence" value="ECO:0007669"/>
    <property type="project" value="InterPro"/>
</dbReference>
<name>A0A5B0E4N9_9MICC</name>
<proteinExistence type="predicted"/>
<dbReference type="InterPro" id="IPR000182">
    <property type="entry name" value="GNAT_dom"/>
</dbReference>
<protein>
    <submittedName>
        <fullName evidence="2">GNAT family N-acetyltransferase</fullName>
    </submittedName>
</protein>
<evidence type="ECO:0000313" key="3">
    <source>
        <dbReference type="Proteomes" id="UP000323856"/>
    </source>
</evidence>
<comment type="caution">
    <text evidence="2">The sequence shown here is derived from an EMBL/GenBank/DDBJ whole genome shotgun (WGS) entry which is preliminary data.</text>
</comment>
<dbReference type="RefSeq" id="WP_007270839.1">
    <property type="nucleotide sequence ID" value="NZ_JBITUG010000011.1"/>
</dbReference>
<dbReference type="CDD" id="cd04301">
    <property type="entry name" value="NAT_SF"/>
    <property type="match status" value="1"/>
</dbReference>
<gene>
    <name evidence="2" type="ORF">FQ154_17435</name>
</gene>
<dbReference type="Pfam" id="PF13673">
    <property type="entry name" value="Acetyltransf_10"/>
    <property type="match status" value="1"/>
</dbReference>
<accession>A0A5B0E4N9</accession>
<dbReference type="OrthoDB" id="4966223at2"/>
<evidence type="ECO:0000259" key="1">
    <source>
        <dbReference type="PROSITE" id="PS51186"/>
    </source>
</evidence>
<feature type="domain" description="N-acetyltransferase" evidence="1">
    <location>
        <begin position="98"/>
        <end position="222"/>
    </location>
</feature>
<reference evidence="2 3" key="1">
    <citation type="submission" date="2019-07" db="EMBL/GenBank/DDBJ databases">
        <title>Analysis of the biochemical properties, biological activity and biotechnological potential of siderophores and biosurfactants produced by Antarctic psychrotolerant bacteria.</title>
        <authorList>
            <person name="Styczynski M."/>
            <person name="Krucon T."/>
            <person name="Decewicz P."/>
            <person name="Dziewit L."/>
        </authorList>
    </citation>
    <scope>NUCLEOTIDE SEQUENCE [LARGE SCALE GENOMIC DNA]</scope>
    <source>
        <strain evidence="2 3">ANT_H27</strain>
    </source>
</reference>
<organism evidence="2 3">
    <name type="scientific">Paeniglutamicibacter gangotriensis</name>
    <dbReference type="NCBI Taxonomy" id="254787"/>
    <lineage>
        <taxon>Bacteria</taxon>
        <taxon>Bacillati</taxon>
        <taxon>Actinomycetota</taxon>
        <taxon>Actinomycetes</taxon>
        <taxon>Micrococcales</taxon>
        <taxon>Micrococcaceae</taxon>
        <taxon>Paeniglutamicibacter</taxon>
    </lineage>
</organism>
<dbReference type="EMBL" id="VOBL01000023">
    <property type="protein sequence ID" value="KAA0973606.1"/>
    <property type="molecule type" value="Genomic_DNA"/>
</dbReference>
<keyword evidence="2" id="KW-0808">Transferase</keyword>
<dbReference type="Gene3D" id="3.40.630.30">
    <property type="match status" value="1"/>
</dbReference>
<dbReference type="PROSITE" id="PS51186">
    <property type="entry name" value="GNAT"/>
    <property type="match status" value="1"/>
</dbReference>
<sequence length="222" mass="24294">MGSSASDELIGTWVSGWAGARGYESRHEGRVHAALRHDTSGDWEYVIYEPSNEELVAVAETLHKHPKRRLTAFANETSSLIEAAQTAGLKVLNSDEVLMVTEMSGHDVEEPRPADGFAFQIERDQSHAYISVHPVDEPEVVAASGHVSAVNGYAIFDRIITAPEFRRRGLGSLTMRALVSLALEHDVEEGLLIASIDGQQLYQSLGWTDLGNVVLFEGTHES</sequence>
<dbReference type="AlphaFoldDB" id="A0A5B0E4N9"/>